<sequence>MRRAPELTPFPRFDAVDRTGDVDGVHYYETGPIDAPVTVVFVHGFTLAASAFYLQVEHLAGRDDVRCLLMDLRGHGATGEVPFEKCSVGGAADDVARVVEKRCPEGEMIIVGHSLGGLIALNLARRYGPRRVRGLLLISSAIESLGSKGLPKIITHPIMDKVRQAVEAAPEATERLTRDAKDFIASTMGPLFFNTNTTSYDIVQFHAELVRQTPMSTFIGYFDDLQQHDELAAAEVLKEIDGIVLVGERDKVTPVSQSERICELWPRGELRTVKDAGHMLLMEIPEAANNAIDSLVADLHRQRSR</sequence>
<dbReference type="EMBL" id="VOHM01000004">
    <property type="protein sequence ID" value="TWT28558.1"/>
    <property type="molecule type" value="Genomic_DNA"/>
</dbReference>
<dbReference type="PANTHER" id="PTHR43798">
    <property type="entry name" value="MONOACYLGLYCEROL LIPASE"/>
    <property type="match status" value="1"/>
</dbReference>
<evidence type="ECO:0000313" key="2">
    <source>
        <dbReference type="EMBL" id="TWT28558.1"/>
    </source>
</evidence>
<keyword evidence="2" id="KW-0378">Hydrolase</keyword>
<dbReference type="Gene3D" id="3.40.50.1820">
    <property type="entry name" value="alpha/beta hydrolase"/>
    <property type="match status" value="1"/>
</dbReference>
<dbReference type="SUPFAM" id="SSF53474">
    <property type="entry name" value="alpha/beta-Hydrolases"/>
    <property type="match status" value="1"/>
</dbReference>
<proteinExistence type="predicted"/>
<reference evidence="2 3" key="1">
    <citation type="submission" date="2019-08" db="EMBL/GenBank/DDBJ databases">
        <authorList>
            <person name="Lei W."/>
        </authorList>
    </citation>
    <scope>NUCLEOTIDE SEQUENCE [LARGE SCALE GENOMIC DNA]</scope>
    <source>
        <strain evidence="2 3">CCUG 58627</strain>
    </source>
</reference>
<dbReference type="PRINTS" id="PR00412">
    <property type="entry name" value="EPOXHYDRLASE"/>
</dbReference>
<feature type="domain" description="AB hydrolase-1" evidence="1">
    <location>
        <begin position="39"/>
        <end position="287"/>
    </location>
</feature>
<keyword evidence="3" id="KW-1185">Reference proteome</keyword>
<gene>
    <name evidence="2" type="ORF">FRX94_03030</name>
</gene>
<dbReference type="GO" id="GO:0016020">
    <property type="term" value="C:membrane"/>
    <property type="evidence" value="ECO:0007669"/>
    <property type="project" value="TreeGrafter"/>
</dbReference>
<comment type="caution">
    <text evidence="2">The sequence shown here is derived from an EMBL/GenBank/DDBJ whole genome shotgun (WGS) entry which is preliminary data.</text>
</comment>
<name>A0A5C5URD9_9CORY</name>
<dbReference type="Pfam" id="PF12697">
    <property type="entry name" value="Abhydrolase_6"/>
    <property type="match status" value="1"/>
</dbReference>
<dbReference type="InterPro" id="IPR029058">
    <property type="entry name" value="AB_hydrolase_fold"/>
</dbReference>
<dbReference type="InterPro" id="IPR050266">
    <property type="entry name" value="AB_hydrolase_sf"/>
</dbReference>
<dbReference type="GO" id="GO:0016787">
    <property type="term" value="F:hydrolase activity"/>
    <property type="evidence" value="ECO:0007669"/>
    <property type="project" value="UniProtKB-KW"/>
</dbReference>
<organism evidence="2 3">
    <name type="scientific">Corynebacterium canis</name>
    <dbReference type="NCBI Taxonomy" id="679663"/>
    <lineage>
        <taxon>Bacteria</taxon>
        <taxon>Bacillati</taxon>
        <taxon>Actinomycetota</taxon>
        <taxon>Actinomycetes</taxon>
        <taxon>Mycobacteriales</taxon>
        <taxon>Corynebacteriaceae</taxon>
        <taxon>Corynebacterium</taxon>
    </lineage>
</organism>
<dbReference type="OrthoDB" id="5422338at2"/>
<evidence type="ECO:0000259" key="1">
    <source>
        <dbReference type="Pfam" id="PF12697"/>
    </source>
</evidence>
<dbReference type="PANTHER" id="PTHR43798:SF33">
    <property type="entry name" value="HYDROLASE, PUTATIVE (AFU_ORTHOLOGUE AFUA_2G14860)-RELATED"/>
    <property type="match status" value="1"/>
</dbReference>
<evidence type="ECO:0000313" key="3">
    <source>
        <dbReference type="Proteomes" id="UP000320791"/>
    </source>
</evidence>
<dbReference type="AlphaFoldDB" id="A0A5C5URD9"/>
<accession>A0A5C5URD9</accession>
<dbReference type="InterPro" id="IPR000073">
    <property type="entry name" value="AB_hydrolase_1"/>
</dbReference>
<dbReference type="InterPro" id="IPR000639">
    <property type="entry name" value="Epox_hydrolase-like"/>
</dbReference>
<protein>
    <submittedName>
        <fullName evidence="2">Alpha/beta hydrolase</fullName>
    </submittedName>
</protein>
<dbReference type="Proteomes" id="UP000320791">
    <property type="component" value="Unassembled WGS sequence"/>
</dbReference>